<dbReference type="SUPFAM" id="SSF51430">
    <property type="entry name" value="NAD(P)-linked oxidoreductase"/>
    <property type="match status" value="1"/>
</dbReference>
<protein>
    <submittedName>
        <fullName evidence="7">Putative aldehyde reductase</fullName>
    </submittedName>
</protein>
<evidence type="ECO:0000256" key="4">
    <source>
        <dbReference type="PIRSR" id="PIRSR000097-2"/>
    </source>
</evidence>
<feature type="binding site" evidence="4">
    <location>
        <position position="114"/>
    </location>
    <ligand>
        <name>substrate</name>
    </ligand>
</feature>
<evidence type="ECO:0000313" key="7">
    <source>
        <dbReference type="EMBL" id="KUJ15126.1"/>
    </source>
</evidence>
<dbReference type="GO" id="GO:0016491">
    <property type="term" value="F:oxidoreductase activity"/>
    <property type="evidence" value="ECO:0007669"/>
    <property type="project" value="UniProtKB-KW"/>
</dbReference>
<dbReference type="GeneID" id="28821731"/>
<feature type="active site" description="Proton donor" evidence="3">
    <location>
        <position position="51"/>
    </location>
</feature>
<accession>A0A194X4N3</accession>
<evidence type="ECO:0000259" key="6">
    <source>
        <dbReference type="Pfam" id="PF00248"/>
    </source>
</evidence>
<dbReference type="EMBL" id="KQ947418">
    <property type="protein sequence ID" value="KUJ15126.1"/>
    <property type="molecule type" value="Genomic_DNA"/>
</dbReference>
<dbReference type="RefSeq" id="XP_018069481.1">
    <property type="nucleotide sequence ID" value="XM_018212005.1"/>
</dbReference>
<dbReference type="PANTHER" id="PTHR11732">
    <property type="entry name" value="ALDO/KETO REDUCTASE"/>
    <property type="match status" value="1"/>
</dbReference>
<dbReference type="Pfam" id="PF00248">
    <property type="entry name" value="Aldo_ket_red"/>
    <property type="match status" value="1"/>
</dbReference>
<evidence type="ECO:0000256" key="1">
    <source>
        <dbReference type="ARBA" id="ARBA00007905"/>
    </source>
</evidence>
<evidence type="ECO:0000256" key="2">
    <source>
        <dbReference type="ARBA" id="ARBA00023002"/>
    </source>
</evidence>
<dbReference type="PIRSF" id="PIRSF000097">
    <property type="entry name" value="AKR"/>
    <property type="match status" value="1"/>
</dbReference>
<feature type="domain" description="NADP-dependent oxidoreductase" evidence="6">
    <location>
        <begin position="18"/>
        <end position="298"/>
    </location>
</feature>
<comment type="similarity">
    <text evidence="1">Belongs to the aldo/keto reductase family.</text>
</comment>
<dbReference type="InterPro" id="IPR023210">
    <property type="entry name" value="NADP_OxRdtase_dom"/>
</dbReference>
<reference evidence="7 8" key="1">
    <citation type="submission" date="2015-10" db="EMBL/GenBank/DDBJ databases">
        <title>Full genome of DAOMC 229536 Phialocephala scopiformis, a fungal endophyte of spruce producing the potent anti-insectan compound rugulosin.</title>
        <authorList>
            <consortium name="DOE Joint Genome Institute"/>
            <person name="Walker A.K."/>
            <person name="Frasz S.L."/>
            <person name="Seifert K.A."/>
            <person name="Miller J.D."/>
            <person name="Mondo S.J."/>
            <person name="Labutti K."/>
            <person name="Lipzen A."/>
            <person name="Dockter R."/>
            <person name="Kennedy M."/>
            <person name="Grigoriev I.V."/>
            <person name="Spatafora J.W."/>
        </authorList>
    </citation>
    <scope>NUCLEOTIDE SEQUENCE [LARGE SCALE GENOMIC DNA]</scope>
    <source>
        <strain evidence="7 8">CBS 120377</strain>
    </source>
</reference>
<dbReference type="InterPro" id="IPR036812">
    <property type="entry name" value="NAD(P)_OxRdtase_dom_sf"/>
</dbReference>
<dbReference type="FunFam" id="3.20.20.100:FF:000007">
    <property type="entry name" value="NAD(P)H-dependent D-xylose reductase xyl1"/>
    <property type="match status" value="1"/>
</dbReference>
<dbReference type="OrthoDB" id="416253at2759"/>
<dbReference type="Proteomes" id="UP000070700">
    <property type="component" value="Unassembled WGS sequence"/>
</dbReference>
<feature type="site" description="Lowers pKa of active site Tyr" evidence="5">
    <location>
        <position position="81"/>
    </location>
</feature>
<evidence type="ECO:0000313" key="8">
    <source>
        <dbReference type="Proteomes" id="UP000070700"/>
    </source>
</evidence>
<proteinExistence type="inferred from homology"/>
<name>A0A194X4N3_MOLSC</name>
<sequence>MSLRKTVTLNSSQKLLTLGYGTWQSAPGEVSVGVFEALKAGYRHLDLAKIYENQKEVAQGLKKAFAEIPGLKREDIFITSKLWNTQHRPEEVEAALDDCLAELDLEYLDLYLVHWPCAFPPAGGNLFPLVEGKNLPDGDVEIDDSVSIVKTWEAMLKLPKTKARAVGVSNHTIEHLETIIKATGVTPTVNQIERHPMLPQPELIKYCKEKGIHITAYSAFGNNAYGYPLLITRPEIVAIAENISKETGKKITGAHVILAWSQVGGHSVIPKSVTPSRIADNFQEIELSKEDVAAIDAMSAKGHERFNVPYLCNKPRWDVEIFGEEGEKSATHKIVLA</sequence>
<dbReference type="Gene3D" id="3.20.20.100">
    <property type="entry name" value="NADP-dependent oxidoreductase domain"/>
    <property type="match status" value="1"/>
</dbReference>
<keyword evidence="8" id="KW-1185">Reference proteome</keyword>
<dbReference type="KEGG" id="psco:LY89DRAFT_648285"/>
<dbReference type="PRINTS" id="PR00069">
    <property type="entry name" value="ALDKETRDTASE"/>
</dbReference>
<organism evidence="7 8">
    <name type="scientific">Mollisia scopiformis</name>
    <name type="common">Conifer needle endophyte fungus</name>
    <name type="synonym">Phialocephala scopiformis</name>
    <dbReference type="NCBI Taxonomy" id="149040"/>
    <lineage>
        <taxon>Eukaryota</taxon>
        <taxon>Fungi</taxon>
        <taxon>Dikarya</taxon>
        <taxon>Ascomycota</taxon>
        <taxon>Pezizomycotina</taxon>
        <taxon>Leotiomycetes</taxon>
        <taxon>Helotiales</taxon>
        <taxon>Mollisiaceae</taxon>
        <taxon>Mollisia</taxon>
    </lineage>
</organism>
<gene>
    <name evidence="7" type="ORF">LY89DRAFT_648285</name>
</gene>
<evidence type="ECO:0000256" key="3">
    <source>
        <dbReference type="PIRSR" id="PIRSR000097-1"/>
    </source>
</evidence>
<keyword evidence="2" id="KW-0560">Oxidoreductase</keyword>
<dbReference type="STRING" id="149040.A0A194X4N3"/>
<dbReference type="AlphaFoldDB" id="A0A194X4N3"/>
<dbReference type="InterPro" id="IPR020471">
    <property type="entry name" value="AKR"/>
</dbReference>
<dbReference type="InParanoid" id="A0A194X4N3"/>
<evidence type="ECO:0000256" key="5">
    <source>
        <dbReference type="PIRSR" id="PIRSR000097-3"/>
    </source>
</evidence>